<name>A0A0B7FNH4_THACB</name>
<gene>
    <name evidence="2" type="ORF">RSOLAG1IB_08564</name>
</gene>
<keyword evidence="3" id="KW-1185">Reference proteome</keyword>
<organism evidence="2 3">
    <name type="scientific">Thanatephorus cucumeris (strain AG1-IB / isolate 7/3/14)</name>
    <name type="common">Lettuce bottom rot fungus</name>
    <name type="synonym">Rhizoctonia solani</name>
    <dbReference type="NCBI Taxonomy" id="1108050"/>
    <lineage>
        <taxon>Eukaryota</taxon>
        <taxon>Fungi</taxon>
        <taxon>Dikarya</taxon>
        <taxon>Basidiomycota</taxon>
        <taxon>Agaricomycotina</taxon>
        <taxon>Agaricomycetes</taxon>
        <taxon>Cantharellales</taxon>
        <taxon>Ceratobasidiaceae</taxon>
        <taxon>Rhizoctonia</taxon>
        <taxon>Rhizoctonia solani AG-1</taxon>
    </lineage>
</organism>
<reference evidence="2 3" key="1">
    <citation type="submission" date="2014-11" db="EMBL/GenBank/DDBJ databases">
        <authorList>
            <person name="Wibberg Daniel"/>
        </authorList>
    </citation>
    <scope>NUCLEOTIDE SEQUENCE [LARGE SCALE GENOMIC DNA]</scope>
    <source>
        <strain evidence="2">Rhizoctonia solani AG1-IB 7/3/14</strain>
    </source>
</reference>
<dbReference type="EMBL" id="LN679130">
    <property type="protein sequence ID" value="CEL58474.1"/>
    <property type="molecule type" value="Genomic_DNA"/>
</dbReference>
<dbReference type="AlphaFoldDB" id="A0A0B7FNH4"/>
<accession>A0A0B7FNH4</accession>
<dbReference type="Proteomes" id="UP000059188">
    <property type="component" value="Unassembled WGS sequence"/>
</dbReference>
<evidence type="ECO:0000313" key="3">
    <source>
        <dbReference type="Proteomes" id="UP000059188"/>
    </source>
</evidence>
<feature type="compositionally biased region" description="Polar residues" evidence="1">
    <location>
        <begin position="75"/>
        <end position="86"/>
    </location>
</feature>
<protein>
    <submittedName>
        <fullName evidence="2">Uncharacterized protein</fullName>
    </submittedName>
</protein>
<evidence type="ECO:0000256" key="1">
    <source>
        <dbReference type="SAM" id="MobiDB-lite"/>
    </source>
</evidence>
<feature type="region of interest" description="Disordered" evidence="1">
    <location>
        <begin position="16"/>
        <end position="86"/>
    </location>
</feature>
<evidence type="ECO:0000313" key="2">
    <source>
        <dbReference type="EMBL" id="CEL58474.1"/>
    </source>
</evidence>
<proteinExistence type="predicted"/>
<sequence length="86" mass="8962">MRACLHRDGLPAQCRVQTGGFGRRPSRVSGLNVSRGPRDVSTTRGSGGPSALTIVVTGKAGGKKKTPSALLDPSLNRTWSMSTAAR</sequence>